<dbReference type="STRING" id="3775.A0A1Q3AX86"/>
<keyword evidence="5" id="KW-1185">Reference proteome</keyword>
<dbReference type="Proteomes" id="UP000187406">
    <property type="component" value="Unassembled WGS sequence"/>
</dbReference>
<dbReference type="InParanoid" id="A0A1Q3AX86"/>
<evidence type="ECO:0000256" key="1">
    <source>
        <dbReference type="SAM" id="Coils"/>
    </source>
</evidence>
<keyword evidence="2" id="KW-0812">Transmembrane</keyword>
<feature type="transmembrane region" description="Helical" evidence="2">
    <location>
        <begin position="409"/>
        <end position="432"/>
    </location>
</feature>
<comment type="caution">
    <text evidence="4">The sequence shown here is derived from an EMBL/GenBank/DDBJ whole genome shotgun (WGS) entry which is preliminary data.</text>
</comment>
<dbReference type="FunCoup" id="A0A1Q3AX86">
    <property type="interactions" value="2024"/>
</dbReference>
<sequence>MRYAIIILFPAILSFIFFLAQSTSHTIHNNNNNINNNNLNHELHEANFKIARLELFLEESIKNLSARSDYLKERETLIEEIIIKINNLQSALLSLQGDSLRVDERLNALEEEVRLLWAASRKNNFDIHILESKAQDAEDRLELVNSQVEKMADIVTEQWIQIQQFEQALLITEVLVLKAQRHVMSTRCPFLKFIDDLSGKHIPKVLEMLHLKLFGMESCLSSYLYQTQQQLKGFFSTVQKYHHKLQGFVRREMGRNEFTAHLANEELVFFVVCVHFVGNIFCLEVMEDTTWEQKLQALTHILTSPTTEPPLYSQLFISTQIPCYLNWDYPPVLCTKAINDTFLSLHMRWGFSLFIKRVFRFGLPVTSWRSKCPYQQPPPLILAKGLEEAQWGDVQRREYVRRRLRRKRLVSDVHPLIPIMVPNILLLSLLLWNPFPDLDS</sequence>
<organism evidence="4 5">
    <name type="scientific">Cephalotus follicularis</name>
    <name type="common">Albany pitcher plant</name>
    <dbReference type="NCBI Taxonomy" id="3775"/>
    <lineage>
        <taxon>Eukaryota</taxon>
        <taxon>Viridiplantae</taxon>
        <taxon>Streptophyta</taxon>
        <taxon>Embryophyta</taxon>
        <taxon>Tracheophyta</taxon>
        <taxon>Spermatophyta</taxon>
        <taxon>Magnoliopsida</taxon>
        <taxon>eudicotyledons</taxon>
        <taxon>Gunneridae</taxon>
        <taxon>Pentapetalae</taxon>
        <taxon>rosids</taxon>
        <taxon>fabids</taxon>
        <taxon>Oxalidales</taxon>
        <taxon>Cephalotaceae</taxon>
        <taxon>Cephalotus</taxon>
    </lineage>
</organism>
<dbReference type="EMBL" id="BDDD01000143">
    <property type="protein sequence ID" value="GAV60328.1"/>
    <property type="molecule type" value="Genomic_DNA"/>
</dbReference>
<gene>
    <name evidence="4" type="ORF">CFOL_v3_03859</name>
</gene>
<name>A0A1Q3AX86_CEPFO</name>
<evidence type="ECO:0000313" key="5">
    <source>
        <dbReference type="Proteomes" id="UP000187406"/>
    </source>
</evidence>
<keyword evidence="2" id="KW-1133">Transmembrane helix</keyword>
<dbReference type="PANTHER" id="PTHR34360">
    <property type="entry name" value="OS08G0519400 PROTEIN"/>
    <property type="match status" value="1"/>
</dbReference>
<keyword evidence="1" id="KW-0175">Coiled coil</keyword>
<feature type="non-terminal residue" evidence="4">
    <location>
        <position position="440"/>
    </location>
</feature>
<feature type="chain" id="PRO_5010365092" evidence="3">
    <location>
        <begin position="23"/>
        <end position="440"/>
    </location>
</feature>
<accession>A0A1Q3AX86</accession>
<keyword evidence="2" id="KW-0472">Membrane</keyword>
<dbReference type="PANTHER" id="PTHR34360:SF2">
    <property type="entry name" value="MYOSIN HEAVY CHAIN-LIKE PROTEIN"/>
    <property type="match status" value="1"/>
</dbReference>
<proteinExistence type="predicted"/>
<evidence type="ECO:0000256" key="3">
    <source>
        <dbReference type="SAM" id="SignalP"/>
    </source>
</evidence>
<evidence type="ECO:0000313" key="4">
    <source>
        <dbReference type="EMBL" id="GAV60328.1"/>
    </source>
</evidence>
<protein>
    <submittedName>
        <fullName evidence="4">Uncharacterized protein</fullName>
    </submittedName>
</protein>
<feature type="signal peptide" evidence="3">
    <location>
        <begin position="1"/>
        <end position="22"/>
    </location>
</feature>
<reference evidence="5" key="1">
    <citation type="submission" date="2016-04" db="EMBL/GenBank/DDBJ databases">
        <title>Cephalotus genome sequencing.</title>
        <authorList>
            <person name="Fukushima K."/>
            <person name="Hasebe M."/>
            <person name="Fang X."/>
        </authorList>
    </citation>
    <scope>NUCLEOTIDE SEQUENCE [LARGE SCALE GENOMIC DNA]</scope>
    <source>
        <strain evidence="5">cv. St1</strain>
    </source>
</reference>
<evidence type="ECO:0000256" key="2">
    <source>
        <dbReference type="SAM" id="Phobius"/>
    </source>
</evidence>
<dbReference type="OrthoDB" id="679818at2759"/>
<dbReference type="AlphaFoldDB" id="A0A1Q3AX86"/>
<keyword evidence="3" id="KW-0732">Signal</keyword>
<feature type="coiled-coil region" evidence="1">
    <location>
        <begin position="127"/>
        <end position="154"/>
    </location>
</feature>